<evidence type="ECO:0000256" key="5">
    <source>
        <dbReference type="ARBA" id="ARBA00023136"/>
    </source>
</evidence>
<evidence type="ECO:0000256" key="6">
    <source>
        <dbReference type="SAM" id="Phobius"/>
    </source>
</evidence>
<dbReference type="PANTHER" id="PTHR12841">
    <property type="entry name" value="PROTEIN UNC-50 HOMOLOG"/>
    <property type="match status" value="1"/>
</dbReference>
<dbReference type="EMBL" id="CAKXYY010000021">
    <property type="protein sequence ID" value="CAH2355032.1"/>
    <property type="molecule type" value="Genomic_DNA"/>
</dbReference>
<evidence type="ECO:0000313" key="7">
    <source>
        <dbReference type="EMBL" id="CAH2355032.1"/>
    </source>
</evidence>
<accession>A0A9P0QSY6</accession>
<evidence type="ECO:0000256" key="1">
    <source>
        <dbReference type="ARBA" id="ARBA00004141"/>
    </source>
</evidence>
<evidence type="ECO:0000256" key="3">
    <source>
        <dbReference type="ARBA" id="ARBA00022692"/>
    </source>
</evidence>
<proteinExistence type="inferred from homology"/>
<comment type="caution">
    <text evidence="7">The sequence shown here is derived from an EMBL/GenBank/DDBJ whole genome shotgun (WGS) entry which is preliminary data.</text>
</comment>
<keyword evidence="3 6" id="KW-0812">Transmembrane</keyword>
<feature type="transmembrane region" description="Helical" evidence="6">
    <location>
        <begin position="277"/>
        <end position="300"/>
    </location>
</feature>
<evidence type="ECO:0000256" key="4">
    <source>
        <dbReference type="ARBA" id="ARBA00022989"/>
    </source>
</evidence>
<dbReference type="Proteomes" id="UP000837801">
    <property type="component" value="Unassembled WGS sequence"/>
</dbReference>
<gene>
    <name evidence="7" type="ORF">CLIB1423_21S00298</name>
</gene>
<feature type="transmembrane region" description="Helical" evidence="6">
    <location>
        <begin position="122"/>
        <end position="140"/>
    </location>
</feature>
<name>A0A9P0QSY6_9ASCO</name>
<dbReference type="AlphaFoldDB" id="A0A9P0QSY6"/>
<comment type="subcellular location">
    <subcellularLocation>
        <location evidence="1">Membrane</location>
        <topology evidence="1">Multi-pass membrane protein</topology>
    </subcellularLocation>
</comment>
<dbReference type="InterPro" id="IPR007881">
    <property type="entry name" value="UNC-50"/>
</dbReference>
<sequence>MNRSSLPYSAADLFPKAPPSISGIGMGIGSSSTVAGGPSGTAGLGNTSSAFTAVHSSNSTVNKSTIRKFQRYIRRIFRPNSLDFESAVWDIFNLAVNPKKMYRSHYYKLQGRASYSRDDPSFLILLTGFLSISAVAWGLAYSPSVVDILKLIVYVVVVDFYITGAIIATCSWMLTNRLFNGSFDLFGSSSSRYRVNYIDWGFCFDVHCNSFVVIWCLLYLLQFFLLPLLNIKSIIALVLGNTLYFGAIGYYFVITFYGFNSLPFVSGGQGAKKLQMIILAGVLPVLAVLWFLSICFRLNVAHLMVHTYFN</sequence>
<keyword evidence="4 6" id="KW-1133">Transmembrane helix</keyword>
<feature type="transmembrane region" description="Helical" evidence="6">
    <location>
        <begin position="233"/>
        <end position="257"/>
    </location>
</feature>
<keyword evidence="8" id="KW-1185">Reference proteome</keyword>
<dbReference type="GO" id="GO:0000139">
    <property type="term" value="C:Golgi membrane"/>
    <property type="evidence" value="ECO:0007669"/>
    <property type="project" value="TreeGrafter"/>
</dbReference>
<comment type="similarity">
    <text evidence="2">Belongs to the unc-50 family.</text>
</comment>
<protein>
    <submittedName>
        <fullName evidence="7">Protein Gmh1p</fullName>
    </submittedName>
</protein>
<evidence type="ECO:0000256" key="2">
    <source>
        <dbReference type="ARBA" id="ARBA00006293"/>
    </source>
</evidence>
<reference evidence="7" key="1">
    <citation type="submission" date="2022-03" db="EMBL/GenBank/DDBJ databases">
        <authorList>
            <person name="Legras J.-L."/>
            <person name="Devillers H."/>
            <person name="Grondin C."/>
        </authorList>
    </citation>
    <scope>NUCLEOTIDE SEQUENCE</scope>
    <source>
        <strain evidence="7">CLIB 1423</strain>
    </source>
</reference>
<feature type="transmembrane region" description="Helical" evidence="6">
    <location>
        <begin position="152"/>
        <end position="174"/>
    </location>
</feature>
<dbReference type="Pfam" id="PF05216">
    <property type="entry name" value="UNC-50"/>
    <property type="match status" value="1"/>
</dbReference>
<evidence type="ECO:0000313" key="8">
    <source>
        <dbReference type="Proteomes" id="UP000837801"/>
    </source>
</evidence>
<dbReference type="OrthoDB" id="10027013at2759"/>
<organism evidence="7 8">
    <name type="scientific">[Candida] railenensis</name>
    <dbReference type="NCBI Taxonomy" id="45579"/>
    <lineage>
        <taxon>Eukaryota</taxon>
        <taxon>Fungi</taxon>
        <taxon>Dikarya</taxon>
        <taxon>Ascomycota</taxon>
        <taxon>Saccharomycotina</taxon>
        <taxon>Pichiomycetes</taxon>
        <taxon>Debaryomycetaceae</taxon>
        <taxon>Kurtzmaniella</taxon>
    </lineage>
</organism>
<keyword evidence="5 6" id="KW-0472">Membrane</keyword>
<dbReference type="PANTHER" id="PTHR12841:SF6">
    <property type="entry name" value="PROTEIN UNC-50 HOMOLOG"/>
    <property type="match status" value="1"/>
</dbReference>